<sequence>MLVKLLKCQICGHRFEIEVYDRRDPNEKDIPGYPICCERCNSGRLEEVRVIRRAG</sequence>
<organism evidence="1 2">
    <name type="scientific">Roseimaritima ulvae</name>
    <dbReference type="NCBI Taxonomy" id="980254"/>
    <lineage>
        <taxon>Bacteria</taxon>
        <taxon>Pseudomonadati</taxon>
        <taxon>Planctomycetota</taxon>
        <taxon>Planctomycetia</taxon>
        <taxon>Pirellulales</taxon>
        <taxon>Pirellulaceae</taxon>
        <taxon>Roseimaritima</taxon>
    </lineage>
</organism>
<dbReference type="KEGG" id="rul:UC8_33390"/>
<reference evidence="1 2" key="1">
    <citation type="submission" date="2019-08" db="EMBL/GenBank/DDBJ databases">
        <title>Deep-cultivation of Planctomycetes and their phenomic and genomic characterization uncovers novel biology.</title>
        <authorList>
            <person name="Wiegand S."/>
            <person name="Jogler M."/>
            <person name="Boedeker C."/>
            <person name="Pinto D."/>
            <person name="Vollmers J."/>
            <person name="Rivas-Marin E."/>
            <person name="Kohn T."/>
            <person name="Peeters S.H."/>
            <person name="Heuer A."/>
            <person name="Rast P."/>
            <person name="Oberbeckmann S."/>
            <person name="Bunk B."/>
            <person name="Jeske O."/>
            <person name="Meyerdierks A."/>
            <person name="Storesund J.E."/>
            <person name="Kallscheuer N."/>
            <person name="Luecker S."/>
            <person name="Lage O.M."/>
            <person name="Pohl T."/>
            <person name="Merkel B.J."/>
            <person name="Hornburger P."/>
            <person name="Mueller R.-W."/>
            <person name="Bruemmer F."/>
            <person name="Labrenz M."/>
            <person name="Spormann A.M."/>
            <person name="Op den Camp H."/>
            <person name="Overmann J."/>
            <person name="Amann R."/>
            <person name="Jetten M.S.M."/>
            <person name="Mascher T."/>
            <person name="Medema M.H."/>
            <person name="Devos D.P."/>
            <person name="Kaster A.-K."/>
            <person name="Ovreas L."/>
            <person name="Rohde M."/>
            <person name="Galperin M.Y."/>
            <person name="Jogler C."/>
        </authorList>
    </citation>
    <scope>NUCLEOTIDE SEQUENCE [LARGE SCALE GENOMIC DNA]</scope>
    <source>
        <strain evidence="1 2">UC8</strain>
    </source>
</reference>
<name>A0A5B9QU85_9BACT</name>
<dbReference type="EMBL" id="CP042914">
    <property type="protein sequence ID" value="QEG41320.1"/>
    <property type="molecule type" value="Genomic_DNA"/>
</dbReference>
<dbReference type="Proteomes" id="UP000325286">
    <property type="component" value="Chromosome"/>
</dbReference>
<dbReference type="AlphaFoldDB" id="A0A5B9QU85"/>
<keyword evidence="2" id="KW-1185">Reference proteome</keyword>
<evidence type="ECO:0000313" key="1">
    <source>
        <dbReference type="EMBL" id="QEG41320.1"/>
    </source>
</evidence>
<evidence type="ECO:0000313" key="2">
    <source>
        <dbReference type="Proteomes" id="UP000325286"/>
    </source>
</evidence>
<proteinExistence type="predicted"/>
<protein>
    <submittedName>
        <fullName evidence="1">Uncharacterized protein</fullName>
    </submittedName>
</protein>
<accession>A0A5B9QU85</accession>
<gene>
    <name evidence="1" type="ORF">UC8_33390</name>
</gene>